<dbReference type="Proteomes" id="UP001580928">
    <property type="component" value="Unassembled WGS sequence"/>
</dbReference>
<comment type="caution">
    <text evidence="3">The sequence shown here is derived from an EMBL/GenBank/DDBJ whole genome shotgun (WGS) entry which is preliminary data.</text>
</comment>
<keyword evidence="3" id="KW-0328">Glycosyltransferase</keyword>
<keyword evidence="3" id="KW-0808">Transferase</keyword>
<keyword evidence="1" id="KW-0472">Membrane</keyword>
<dbReference type="SUPFAM" id="SSF53448">
    <property type="entry name" value="Nucleotide-diphospho-sugar transferases"/>
    <property type="match status" value="1"/>
</dbReference>
<proteinExistence type="predicted"/>
<evidence type="ECO:0000313" key="3">
    <source>
        <dbReference type="EMBL" id="MFB5944988.1"/>
    </source>
</evidence>
<dbReference type="EMBL" id="JBBVGT010000002">
    <property type="protein sequence ID" value="MFB5944988.1"/>
    <property type="molecule type" value="Genomic_DNA"/>
</dbReference>
<dbReference type="EC" id="2.4.-.-" evidence="3"/>
<name>A0ABV5CBR5_9SPHI</name>
<organism evidence="3 4">
    <name type="scientific">Albibacterium profundi</name>
    <dbReference type="NCBI Taxonomy" id="3134906"/>
    <lineage>
        <taxon>Bacteria</taxon>
        <taxon>Pseudomonadati</taxon>
        <taxon>Bacteroidota</taxon>
        <taxon>Sphingobacteriia</taxon>
        <taxon>Sphingobacteriales</taxon>
        <taxon>Sphingobacteriaceae</taxon>
        <taxon>Albibacterium</taxon>
    </lineage>
</organism>
<feature type="transmembrane region" description="Helical" evidence="1">
    <location>
        <begin position="291"/>
        <end position="312"/>
    </location>
</feature>
<dbReference type="InterPro" id="IPR001173">
    <property type="entry name" value="Glyco_trans_2-like"/>
</dbReference>
<feature type="transmembrane region" description="Helical" evidence="1">
    <location>
        <begin position="12"/>
        <end position="32"/>
    </location>
</feature>
<dbReference type="Gene3D" id="3.90.550.10">
    <property type="entry name" value="Spore Coat Polysaccharide Biosynthesis Protein SpsA, Chain A"/>
    <property type="match status" value="1"/>
</dbReference>
<keyword evidence="4" id="KW-1185">Reference proteome</keyword>
<evidence type="ECO:0000256" key="1">
    <source>
        <dbReference type="SAM" id="Phobius"/>
    </source>
</evidence>
<reference evidence="3 4" key="1">
    <citation type="submission" date="2024-04" db="EMBL/GenBank/DDBJ databases">
        <title>Albibacterium profundi sp. nov., isolated from sediment of the Challenger Deep of Mariana Trench.</title>
        <authorList>
            <person name="Wang Y."/>
        </authorList>
    </citation>
    <scope>NUCLEOTIDE SEQUENCE [LARGE SCALE GENOMIC DNA]</scope>
    <source>
        <strain evidence="3 4">RHL897</strain>
    </source>
</reference>
<keyword evidence="1" id="KW-0812">Transmembrane</keyword>
<dbReference type="PANTHER" id="PTHR43685">
    <property type="entry name" value="GLYCOSYLTRANSFERASE"/>
    <property type="match status" value="1"/>
</dbReference>
<protein>
    <submittedName>
        <fullName evidence="3">Glycosyltransferase</fullName>
        <ecNumber evidence="3">2.4.-.-</ecNumber>
    </submittedName>
</protein>
<keyword evidence="1" id="KW-1133">Transmembrane helix</keyword>
<evidence type="ECO:0000313" key="4">
    <source>
        <dbReference type="Proteomes" id="UP001580928"/>
    </source>
</evidence>
<evidence type="ECO:0000259" key="2">
    <source>
        <dbReference type="Pfam" id="PF00535"/>
    </source>
</evidence>
<dbReference type="InterPro" id="IPR050834">
    <property type="entry name" value="Glycosyltransf_2"/>
</dbReference>
<dbReference type="GO" id="GO:0016757">
    <property type="term" value="F:glycosyltransferase activity"/>
    <property type="evidence" value="ECO:0007669"/>
    <property type="project" value="UniProtKB-KW"/>
</dbReference>
<dbReference type="InterPro" id="IPR029044">
    <property type="entry name" value="Nucleotide-diphossugar_trans"/>
</dbReference>
<accession>A0ABV5CBR5</accession>
<feature type="transmembrane region" description="Helical" evidence="1">
    <location>
        <begin position="348"/>
        <end position="369"/>
    </location>
</feature>
<gene>
    <name evidence="3" type="ORF">WKR92_04005</name>
</gene>
<dbReference type="PANTHER" id="PTHR43685:SF2">
    <property type="entry name" value="GLYCOSYLTRANSFERASE 2-LIKE DOMAIN-CONTAINING PROTEIN"/>
    <property type="match status" value="1"/>
</dbReference>
<feature type="domain" description="Glycosyltransferase 2-like" evidence="2">
    <location>
        <begin position="54"/>
        <end position="218"/>
    </location>
</feature>
<dbReference type="RefSeq" id="WP_375556546.1">
    <property type="nucleotide sequence ID" value="NZ_JBBVGT010000002.1"/>
</dbReference>
<sequence length="379" mass="44086">MDITLINYLPFVPLIILGLALLIQVYFLLFVYTKLALYKVRDLDKGIARTPPLSVVICARNEEVNLKDNLELVLNQDYPDYEVVVVNDCSFDDSEWVLKEFSEKYPQLKVVSLKEDVRFKHGKKFAVTMGIKAAKNEQMVFTDADCRPASVHWLRNIGSAFDKERKIVLGYSPYTKYPGFLNYFIRFETFHTALSYLSHALKRNPYMGVGRNLAYTKSLFFEGKGFASHMHILSGDDDLFVNQNGNRYNTNICIHPDAHVWSEPKRDWASYSVQKARHHGASEAYKGKHKWMLSLQVGSAVTFYMFLILSFILYTAWWPYLLGAYFLRLIIQLLVYSPCMKKLQVGDLLLSLPIMDIFFYFYTSFNGFFSLLRKDVRWK</sequence>
<dbReference type="Pfam" id="PF00535">
    <property type="entry name" value="Glycos_transf_2"/>
    <property type="match status" value="1"/>
</dbReference>